<organism evidence="1 2">
    <name type="scientific">Oceanobacillus jordanicus</name>
    <dbReference type="NCBI Taxonomy" id="2867266"/>
    <lineage>
        <taxon>Bacteria</taxon>
        <taxon>Bacillati</taxon>
        <taxon>Bacillota</taxon>
        <taxon>Bacilli</taxon>
        <taxon>Bacillales</taxon>
        <taxon>Bacillaceae</taxon>
        <taxon>Oceanobacillus</taxon>
    </lineage>
</organism>
<dbReference type="RefSeq" id="WP_238020260.1">
    <property type="nucleotide sequence ID" value="NZ_JAIFZM010000009.1"/>
</dbReference>
<gene>
    <name evidence="1" type="ORF">K3T81_11655</name>
</gene>
<name>A0AAW5B9A1_9BACI</name>
<keyword evidence="2" id="KW-1185">Reference proteome</keyword>
<reference evidence="1 2" key="1">
    <citation type="journal article" date="2022" name="Evol. Bioinform. Online">
        <title>Draft Genome Sequence of Oceanobacillus jordanicus Strain GSFE11, a Halotolerant Plant Growth-Promoting Bacterial Endophyte Isolated From the Jordan Valley.</title>
        <authorList>
            <person name="Alhindi T."/>
            <person name="Albdaiwi R."/>
        </authorList>
    </citation>
    <scope>NUCLEOTIDE SEQUENCE [LARGE SCALE GENOMIC DNA]</scope>
    <source>
        <strain evidence="1 2">GSFE11</strain>
    </source>
</reference>
<protein>
    <recommendedName>
        <fullName evidence="3">Phr family secreted Rap phosphatase inhibitor</fullName>
    </recommendedName>
</protein>
<dbReference type="AlphaFoldDB" id="A0AAW5B9A1"/>
<proteinExistence type="predicted"/>
<dbReference type="EMBL" id="JAIFZM010000009">
    <property type="protein sequence ID" value="MCG3419809.1"/>
    <property type="molecule type" value="Genomic_DNA"/>
</dbReference>
<comment type="caution">
    <text evidence="1">The sequence shown here is derived from an EMBL/GenBank/DDBJ whole genome shotgun (WGS) entry which is preliminary data.</text>
</comment>
<evidence type="ECO:0000313" key="1">
    <source>
        <dbReference type="EMBL" id="MCG3419809.1"/>
    </source>
</evidence>
<accession>A0AAW5B9A1</accession>
<evidence type="ECO:0008006" key="3">
    <source>
        <dbReference type="Google" id="ProtNLM"/>
    </source>
</evidence>
<evidence type="ECO:0000313" key="2">
    <source>
        <dbReference type="Proteomes" id="UP001199631"/>
    </source>
</evidence>
<dbReference type="Proteomes" id="UP001199631">
    <property type="component" value="Unassembled WGS sequence"/>
</dbReference>
<sequence>MKKLISGILIGAVLFSGYMFTQQVDTATGGEREPSVLSIQQSSFF</sequence>